<dbReference type="InterPro" id="IPR000600">
    <property type="entry name" value="ROK"/>
</dbReference>
<dbReference type="Gene3D" id="3.30.420.40">
    <property type="match status" value="2"/>
</dbReference>
<organism evidence="2 3">
    <name type="scientific">Streptomyces beijiangensis</name>
    <dbReference type="NCBI Taxonomy" id="163361"/>
    <lineage>
        <taxon>Bacteria</taxon>
        <taxon>Bacillati</taxon>
        <taxon>Actinomycetota</taxon>
        <taxon>Actinomycetes</taxon>
        <taxon>Kitasatosporales</taxon>
        <taxon>Streptomycetaceae</taxon>
        <taxon>Streptomyces</taxon>
    </lineage>
</organism>
<gene>
    <name evidence="2" type="ORF">J0695_15020</name>
</gene>
<dbReference type="PANTHER" id="PTHR18964">
    <property type="entry name" value="ROK (REPRESSOR, ORF, KINASE) FAMILY"/>
    <property type="match status" value="1"/>
</dbReference>
<proteinExistence type="inferred from homology"/>
<sequence>MTPGFVLGIDFGGTKVALATMDTTGPVPRVLGRTRVRTAGPGGAHGVLRRSMAAAAELVAGTEGRLTAVGVATIGVVDGERIRLAPTVPGWEDLDLPRLLRKEFDGIPLRMDNDVKAATAAELHWGRLSGVRSGLYLNIGTGLGAGIVTEGRVVPGAHGAAGEIGYLLRVPDEAGFAAGRAPLEEHISGAALASRGTRLLGTPVSAATLFTRRHDPRVHALIEESLSALAAAVVNLCIALDPQRVVLGGGLMGAGRPVVHRLRTALDDAVPFPPELAPARFADEAALYGAVSLAMDATV</sequence>
<accession>A0A939F709</accession>
<protein>
    <submittedName>
        <fullName evidence="2">ROK family protein</fullName>
    </submittedName>
</protein>
<dbReference type="RefSeq" id="WP_206962528.1">
    <property type="nucleotide sequence ID" value="NZ_BAAAJJ010000008.1"/>
</dbReference>
<dbReference type="EMBL" id="JAFLRJ010000136">
    <property type="protein sequence ID" value="MBO0513103.1"/>
    <property type="molecule type" value="Genomic_DNA"/>
</dbReference>
<keyword evidence="3" id="KW-1185">Reference proteome</keyword>
<dbReference type="SUPFAM" id="SSF53067">
    <property type="entry name" value="Actin-like ATPase domain"/>
    <property type="match status" value="1"/>
</dbReference>
<reference evidence="2" key="1">
    <citation type="submission" date="2021-03" db="EMBL/GenBank/DDBJ databases">
        <title>Streptomyces poriferae sp. nov., a novel marine sponge-derived Actinobacteria species with anti-MRSA activity.</title>
        <authorList>
            <person name="Sandoval-Powers M."/>
            <person name="Kralova S."/>
            <person name="Nguyen G.-S."/>
            <person name="Fawwal D."/>
            <person name="Degnes K."/>
            <person name="Klinkenberg G."/>
            <person name="Sletta H."/>
            <person name="Wentzel A."/>
            <person name="Liles M.R."/>
        </authorList>
    </citation>
    <scope>NUCLEOTIDE SEQUENCE</scope>
    <source>
        <strain evidence="2">DSM 41794</strain>
    </source>
</reference>
<evidence type="ECO:0000313" key="2">
    <source>
        <dbReference type="EMBL" id="MBO0513103.1"/>
    </source>
</evidence>
<dbReference type="Proteomes" id="UP000664167">
    <property type="component" value="Unassembled WGS sequence"/>
</dbReference>
<dbReference type="Pfam" id="PF00480">
    <property type="entry name" value="ROK"/>
    <property type="match status" value="1"/>
</dbReference>
<evidence type="ECO:0000256" key="1">
    <source>
        <dbReference type="ARBA" id="ARBA00006479"/>
    </source>
</evidence>
<name>A0A939F709_9ACTN</name>
<dbReference type="AlphaFoldDB" id="A0A939F709"/>
<evidence type="ECO:0000313" key="3">
    <source>
        <dbReference type="Proteomes" id="UP000664167"/>
    </source>
</evidence>
<dbReference type="PANTHER" id="PTHR18964:SF149">
    <property type="entry name" value="BIFUNCTIONAL UDP-N-ACETYLGLUCOSAMINE 2-EPIMERASE_N-ACETYLMANNOSAMINE KINASE"/>
    <property type="match status" value="1"/>
</dbReference>
<dbReference type="InterPro" id="IPR043129">
    <property type="entry name" value="ATPase_NBD"/>
</dbReference>
<comment type="caution">
    <text evidence="2">The sequence shown here is derived from an EMBL/GenBank/DDBJ whole genome shotgun (WGS) entry which is preliminary data.</text>
</comment>
<comment type="similarity">
    <text evidence="1">Belongs to the ROK (NagC/XylR) family.</text>
</comment>